<comment type="cofactor">
    <cofactor evidence="1">
        <name>pyridoxal 5'-phosphate</name>
        <dbReference type="ChEBI" id="CHEBI:597326"/>
    </cofactor>
</comment>
<dbReference type="STRING" id="1499967.U27_03052"/>
<dbReference type="Gene3D" id="3.40.640.10">
    <property type="entry name" value="Type I PLP-dependent aspartate aminotransferase-like (Major domain)"/>
    <property type="match status" value="1"/>
</dbReference>
<reference evidence="5 6" key="1">
    <citation type="journal article" date="2015" name="PeerJ">
        <title>First genomic representation of candidate bacterial phylum KSB3 points to enhanced environmental sensing as a trigger of wastewater bulking.</title>
        <authorList>
            <person name="Sekiguchi Y."/>
            <person name="Ohashi A."/>
            <person name="Parks D.H."/>
            <person name="Yamauchi T."/>
            <person name="Tyson G.W."/>
            <person name="Hugenholtz P."/>
        </authorList>
    </citation>
    <scope>NUCLEOTIDE SEQUENCE [LARGE SCALE GENOMIC DNA]</scope>
</reference>
<protein>
    <submittedName>
        <fullName evidence="5">Predicted CDS Pa_7_10880</fullName>
    </submittedName>
</protein>
<dbReference type="GO" id="GO:0008483">
    <property type="term" value="F:transaminase activity"/>
    <property type="evidence" value="ECO:0007669"/>
    <property type="project" value="UniProtKB-KW"/>
</dbReference>
<dbReference type="InterPro" id="IPR050103">
    <property type="entry name" value="Class-III_PLP-dep_AT"/>
</dbReference>
<dbReference type="AlphaFoldDB" id="A0A081BUT5"/>
<name>A0A081BUT5_VECG1</name>
<proteinExistence type="inferred from homology"/>
<dbReference type="GO" id="GO:0030170">
    <property type="term" value="F:pyridoxal phosphate binding"/>
    <property type="evidence" value="ECO:0007669"/>
    <property type="project" value="InterPro"/>
</dbReference>
<accession>A0A081BUT5</accession>
<dbReference type="Pfam" id="PF00202">
    <property type="entry name" value="Aminotran_3"/>
    <property type="match status" value="1"/>
</dbReference>
<evidence type="ECO:0000313" key="5">
    <source>
        <dbReference type="EMBL" id="GAK56090.1"/>
    </source>
</evidence>
<dbReference type="PANTHER" id="PTHR11986">
    <property type="entry name" value="AMINOTRANSFERASE CLASS III"/>
    <property type="match status" value="1"/>
</dbReference>
<dbReference type="InterPro" id="IPR005814">
    <property type="entry name" value="Aminotrans_3"/>
</dbReference>
<gene>
    <name evidence="5" type="ORF">U27_03052</name>
</gene>
<dbReference type="HOGENOM" id="CLU_524708_0_0_0"/>
<keyword evidence="6" id="KW-1185">Reference proteome</keyword>
<dbReference type="InterPro" id="IPR015424">
    <property type="entry name" value="PyrdxlP-dep_Trfase"/>
</dbReference>
<sequence length="520" mass="58306">MSDFQKAPITNVTRSLNDLLGAEYLHAVCEAKAFLTGEHAQTWLALADQPVEFYPAWFQQRGDELVDQIGKQVCPGYPRSAQGASTKSFVAATKTRWSPLSGFGCFRLGEDGKLYLITKSEHYHASLGHSFPGYNLIDYAKKLGVPNATHNSTRGYITRLLEQELIRLINGLDKQDVSGLQCVLNSTEPHVLNRVLNLETGSLAVEAALKMMLARFYQLDKTFNEPLYAGKIPVVLVIADYNGGKEANYHGTTVLTQMMRGMWPAFFAKLETAGAMVVKSVRINDAEHFDQLVKEYDAGNYKIAGFFHEIILMNYGGVRLTEKFLHHVYAVCQERDIPTMVDEIQSCIWSPELFLFREYGLSPDLVSLGKGFPGGEYPASRLITTAQMDNLNQFGALVTNGQEELASLAYLITIEFAMANKDYTKNLGDFYENALRKLTQKYAQHLERIEGRRHLSSLYFYSTESAVKFCKLLTDQGIDISAQTYKANCPPSALTKLPLTCTPKMIEFLIDKMDDALKHL</sequence>
<evidence type="ECO:0000313" key="6">
    <source>
        <dbReference type="Proteomes" id="UP000030661"/>
    </source>
</evidence>
<evidence type="ECO:0000256" key="1">
    <source>
        <dbReference type="ARBA" id="ARBA00001933"/>
    </source>
</evidence>
<evidence type="ECO:0000256" key="3">
    <source>
        <dbReference type="ARBA" id="ARBA00022679"/>
    </source>
</evidence>
<dbReference type="eggNOG" id="COG4992">
    <property type="taxonomic scope" value="Bacteria"/>
</dbReference>
<dbReference type="Proteomes" id="UP000030661">
    <property type="component" value="Unassembled WGS sequence"/>
</dbReference>
<comment type="similarity">
    <text evidence="4">Belongs to the class-III pyridoxal-phosphate-dependent aminotransferase family.</text>
</comment>
<evidence type="ECO:0000256" key="4">
    <source>
        <dbReference type="RuleBase" id="RU003560"/>
    </source>
</evidence>
<dbReference type="PANTHER" id="PTHR11986:SF79">
    <property type="entry name" value="ACETYLORNITHINE AMINOTRANSFERASE, MITOCHONDRIAL"/>
    <property type="match status" value="1"/>
</dbReference>
<keyword evidence="3" id="KW-0808">Transferase</keyword>
<dbReference type="GO" id="GO:0042802">
    <property type="term" value="F:identical protein binding"/>
    <property type="evidence" value="ECO:0007669"/>
    <property type="project" value="TreeGrafter"/>
</dbReference>
<dbReference type="EMBL" id="DF820464">
    <property type="protein sequence ID" value="GAK56090.1"/>
    <property type="molecule type" value="Genomic_DNA"/>
</dbReference>
<evidence type="ECO:0000256" key="2">
    <source>
        <dbReference type="ARBA" id="ARBA00022576"/>
    </source>
</evidence>
<keyword evidence="4" id="KW-0663">Pyridoxal phosphate</keyword>
<keyword evidence="2" id="KW-0032">Aminotransferase</keyword>
<organism evidence="5 6">
    <name type="scientific">Vecturithrix granuli</name>
    <dbReference type="NCBI Taxonomy" id="1499967"/>
    <lineage>
        <taxon>Bacteria</taxon>
        <taxon>Candidatus Moduliflexota</taxon>
        <taxon>Candidatus Vecturitrichia</taxon>
        <taxon>Candidatus Vecturitrichales</taxon>
        <taxon>Candidatus Vecturitrichaceae</taxon>
        <taxon>Candidatus Vecturithrix</taxon>
    </lineage>
</organism>
<dbReference type="InterPro" id="IPR015421">
    <property type="entry name" value="PyrdxlP-dep_Trfase_major"/>
</dbReference>
<dbReference type="SUPFAM" id="SSF53383">
    <property type="entry name" value="PLP-dependent transferases"/>
    <property type="match status" value="1"/>
</dbReference>